<sequence>MALERLFQPTLPKNCHTLTLSLAKLLVQPSARVNRLAGTVALMKTDAAYQEPKEPNDVNNTHKPYRHTTTAEGRPVHGGPGTGKSFFVESILQEALNAIYRNCSQQITQWENDTQLFLHSHLPRYQAISIKTQHLKAGNPSTTGSTSNPSADLPFGGIAQLYLGDFSQILPVSPAETLYQSMLNLSTEDKVELIEKMRAAKDPLHMAFLNQLRSSPENGIPKYFNILKELKQRGALTDKRTAIQAFRDTTTLPHFYVEPQAVNENEPCSPAYGNQLVAFTDGDPLKDFASVNEPVPTVAGLRGDLEGFYEGFEENHGLRRRALNFYNITCFKWDCALLIYSSKPPDLPGWISFCCHLIISANANMEAPNRDRHDFYAYSNSQDQIWFMFSPVDEQFCAMHLVLKR</sequence>
<feature type="region of interest" description="Disordered" evidence="1">
    <location>
        <begin position="51"/>
        <end position="80"/>
    </location>
</feature>
<evidence type="ECO:0000256" key="1">
    <source>
        <dbReference type="SAM" id="MobiDB-lite"/>
    </source>
</evidence>
<feature type="compositionally biased region" description="Polar residues" evidence="1">
    <location>
        <begin position="57"/>
        <end position="71"/>
    </location>
</feature>
<reference evidence="2" key="1">
    <citation type="submission" date="2021-11" db="EMBL/GenBank/DDBJ databases">
        <authorList>
            <person name="Schell T."/>
        </authorList>
    </citation>
    <scope>NUCLEOTIDE SEQUENCE</scope>
    <source>
        <strain evidence="2">M5</strain>
    </source>
</reference>
<accession>A0A8J2RF87</accession>
<name>A0A8J2RF87_9CRUS</name>
<evidence type="ECO:0000313" key="3">
    <source>
        <dbReference type="Proteomes" id="UP000789390"/>
    </source>
</evidence>
<organism evidence="2 3">
    <name type="scientific">Daphnia galeata</name>
    <dbReference type="NCBI Taxonomy" id="27404"/>
    <lineage>
        <taxon>Eukaryota</taxon>
        <taxon>Metazoa</taxon>
        <taxon>Ecdysozoa</taxon>
        <taxon>Arthropoda</taxon>
        <taxon>Crustacea</taxon>
        <taxon>Branchiopoda</taxon>
        <taxon>Diplostraca</taxon>
        <taxon>Cladocera</taxon>
        <taxon>Anomopoda</taxon>
        <taxon>Daphniidae</taxon>
        <taxon>Daphnia</taxon>
    </lineage>
</organism>
<proteinExistence type="predicted"/>
<dbReference type="EMBL" id="CAKKLH010000063">
    <property type="protein sequence ID" value="CAH0101657.1"/>
    <property type="molecule type" value="Genomic_DNA"/>
</dbReference>
<gene>
    <name evidence="2" type="ORF">DGAL_LOCUS3995</name>
</gene>
<dbReference type="AlphaFoldDB" id="A0A8J2RF87"/>
<evidence type="ECO:0000313" key="2">
    <source>
        <dbReference type="EMBL" id="CAH0101657.1"/>
    </source>
</evidence>
<keyword evidence="3" id="KW-1185">Reference proteome</keyword>
<protein>
    <recommendedName>
        <fullName evidence="4">ATP-dependent DNA helicase</fullName>
    </recommendedName>
</protein>
<comment type="caution">
    <text evidence="2">The sequence shown here is derived from an EMBL/GenBank/DDBJ whole genome shotgun (WGS) entry which is preliminary data.</text>
</comment>
<evidence type="ECO:0008006" key="4">
    <source>
        <dbReference type="Google" id="ProtNLM"/>
    </source>
</evidence>
<dbReference type="Proteomes" id="UP000789390">
    <property type="component" value="Unassembled WGS sequence"/>
</dbReference>